<gene>
    <name evidence="3" type="ORF">EJ997_05530</name>
</gene>
<dbReference type="KEGG" id="flh:EJ997_05530"/>
<dbReference type="AlphaFoldDB" id="A0A3S9PX19"/>
<name>A0A3S9PX19_9ACTO</name>
<dbReference type="Pfam" id="PF01636">
    <property type="entry name" value="APH"/>
    <property type="match status" value="1"/>
</dbReference>
<feature type="domain" description="Aminoglycoside phosphotransferase" evidence="2">
    <location>
        <begin position="4"/>
        <end position="212"/>
    </location>
</feature>
<keyword evidence="4" id="KW-1185">Reference proteome</keyword>
<dbReference type="GO" id="GO:0016740">
    <property type="term" value="F:transferase activity"/>
    <property type="evidence" value="ECO:0007669"/>
    <property type="project" value="UniProtKB-KW"/>
</dbReference>
<reference evidence="3 4" key="1">
    <citation type="submission" date="2018-12" db="EMBL/GenBank/DDBJ databases">
        <title>Complete genome sequence of Flaviflexus sp. H23T48.</title>
        <authorList>
            <person name="Bae J.-W."/>
            <person name="Lee J.-Y."/>
        </authorList>
    </citation>
    <scope>NUCLEOTIDE SEQUENCE [LARGE SCALE GENOMIC DNA]</scope>
    <source>
        <strain evidence="3 4">H23T48</strain>
    </source>
</reference>
<evidence type="ECO:0000259" key="2">
    <source>
        <dbReference type="Pfam" id="PF01636"/>
    </source>
</evidence>
<dbReference type="InterPro" id="IPR002575">
    <property type="entry name" value="Aminoglycoside_PTrfase"/>
</dbReference>
<evidence type="ECO:0000256" key="1">
    <source>
        <dbReference type="SAM" id="MobiDB-lite"/>
    </source>
</evidence>
<evidence type="ECO:0000313" key="4">
    <source>
        <dbReference type="Proteomes" id="UP000280344"/>
    </source>
</evidence>
<protein>
    <submittedName>
        <fullName evidence="3">Phosphotransferase</fullName>
    </submittedName>
</protein>
<dbReference type="Gene3D" id="3.90.1200.10">
    <property type="match status" value="1"/>
</dbReference>
<dbReference type="SUPFAM" id="SSF56112">
    <property type="entry name" value="Protein kinase-like (PK-like)"/>
    <property type="match status" value="1"/>
</dbReference>
<dbReference type="Proteomes" id="UP000280344">
    <property type="component" value="Chromosome"/>
</dbReference>
<organism evidence="3 4">
    <name type="scientific">Flaviflexus ciconiae</name>
    <dbReference type="NCBI Taxonomy" id="2496867"/>
    <lineage>
        <taxon>Bacteria</taxon>
        <taxon>Bacillati</taxon>
        <taxon>Actinomycetota</taxon>
        <taxon>Actinomycetes</taxon>
        <taxon>Actinomycetales</taxon>
        <taxon>Actinomycetaceae</taxon>
        <taxon>Flaviflexus</taxon>
    </lineage>
</organism>
<feature type="region of interest" description="Disordered" evidence="1">
    <location>
        <begin position="265"/>
        <end position="290"/>
    </location>
</feature>
<proteinExistence type="predicted"/>
<accession>A0A3S9PX19</accession>
<dbReference type="InterPro" id="IPR011009">
    <property type="entry name" value="Kinase-like_dom_sf"/>
</dbReference>
<dbReference type="OrthoDB" id="3239865at2"/>
<keyword evidence="3" id="KW-0808">Transferase</keyword>
<feature type="compositionally biased region" description="Polar residues" evidence="1">
    <location>
        <begin position="279"/>
        <end position="290"/>
    </location>
</feature>
<sequence>MDSQGRHWVVKLPRHQLAGASLEAEASLAPGLIKAVDEGNLPFDVVRPKAFTTVKEGGRAMVFREPFGQTISLEELTKAGAQSVGRVLGALHELDTQVFIDAGVPSYDAAGLRQRLTTELEDVALTRMAPSSLLGRWDTWIADDELWQINTVPVHGDMDEDNVLWSNGQVSAITSFGEAHVGDPAIDFVWLANTLDLDLLDTVTESYAMARGTGGDAHLLDRVALHSEFALARWLLHGTRIDSPEIIEEARAMLIELDETIASDPDEISGPRWQMEVPSATTPVTSPDED</sequence>
<evidence type="ECO:0000313" key="3">
    <source>
        <dbReference type="EMBL" id="AZQ76878.1"/>
    </source>
</evidence>
<dbReference type="EMBL" id="CP034593">
    <property type="protein sequence ID" value="AZQ76878.1"/>
    <property type="molecule type" value="Genomic_DNA"/>
</dbReference>